<protein>
    <recommendedName>
        <fullName evidence="1">SCP domain-containing protein</fullName>
    </recommendedName>
</protein>
<dbReference type="SUPFAM" id="SSF55797">
    <property type="entry name" value="PR-1-like"/>
    <property type="match status" value="1"/>
</dbReference>
<evidence type="ECO:0000313" key="3">
    <source>
        <dbReference type="Proteomes" id="UP000271889"/>
    </source>
</evidence>
<accession>A0A3P7LRH7</accession>
<name>A0A3P7LRH7_CYLGO</name>
<dbReference type="InterPro" id="IPR035940">
    <property type="entry name" value="CAP_sf"/>
</dbReference>
<reference evidence="2 3" key="1">
    <citation type="submission" date="2018-11" db="EMBL/GenBank/DDBJ databases">
        <authorList>
            <consortium name="Pathogen Informatics"/>
        </authorList>
    </citation>
    <scope>NUCLEOTIDE SEQUENCE [LARGE SCALE GENOMIC DNA]</scope>
</reference>
<gene>
    <name evidence="2" type="ORF">CGOC_LOCUS8628</name>
</gene>
<organism evidence="2 3">
    <name type="scientific">Cylicostephanus goldi</name>
    <name type="common">Nematode worm</name>
    <dbReference type="NCBI Taxonomy" id="71465"/>
    <lineage>
        <taxon>Eukaryota</taxon>
        <taxon>Metazoa</taxon>
        <taxon>Ecdysozoa</taxon>
        <taxon>Nematoda</taxon>
        <taxon>Chromadorea</taxon>
        <taxon>Rhabditida</taxon>
        <taxon>Rhabditina</taxon>
        <taxon>Rhabditomorpha</taxon>
        <taxon>Strongyloidea</taxon>
        <taxon>Strongylidae</taxon>
        <taxon>Cylicostephanus</taxon>
    </lineage>
</organism>
<dbReference type="AlphaFoldDB" id="A0A3P7LRH7"/>
<dbReference type="CDD" id="cd05380">
    <property type="entry name" value="CAP_euk"/>
    <property type="match status" value="1"/>
</dbReference>
<dbReference type="EMBL" id="UYRV01104541">
    <property type="protein sequence ID" value="VDN19665.1"/>
    <property type="molecule type" value="Genomic_DNA"/>
</dbReference>
<feature type="domain" description="SCP" evidence="1">
    <location>
        <begin position="4"/>
        <end position="143"/>
    </location>
</feature>
<keyword evidence="3" id="KW-1185">Reference proteome</keyword>
<proteinExistence type="predicted"/>
<dbReference type="Pfam" id="PF00188">
    <property type="entry name" value="CAP"/>
    <property type="match status" value="1"/>
</dbReference>
<dbReference type="Gene3D" id="3.40.33.10">
    <property type="entry name" value="CAP"/>
    <property type="match status" value="1"/>
</dbReference>
<dbReference type="Proteomes" id="UP000271889">
    <property type="component" value="Unassembled WGS sequence"/>
</dbReference>
<dbReference type="SMART" id="SM00198">
    <property type="entry name" value="SCP"/>
    <property type="match status" value="1"/>
</dbReference>
<evidence type="ECO:0000313" key="2">
    <source>
        <dbReference type="EMBL" id="VDN19665.1"/>
    </source>
</evidence>
<evidence type="ECO:0000259" key="1">
    <source>
        <dbReference type="SMART" id="SM00198"/>
    </source>
</evidence>
<dbReference type="OrthoDB" id="5874910at2759"/>
<sequence>MNDEIRFKFLDMHNYRRALLAKGNVAKRNGNFLPQSCDMQRMRYDCSLERKVINYASACPTSKSAESSRPDVGENFVRIPKEGLATFLAATQKAVTSWWKVIRTEEGPGLQVYFRQKHVGTPIESFTQVGLLLFNFSPMDSKGK</sequence>
<dbReference type="InterPro" id="IPR014044">
    <property type="entry name" value="CAP_dom"/>
</dbReference>